<dbReference type="AlphaFoldDB" id="A0A9P0JTK9"/>
<dbReference type="GO" id="GO:0006357">
    <property type="term" value="P:regulation of transcription by RNA polymerase II"/>
    <property type="evidence" value="ECO:0007669"/>
    <property type="project" value="TreeGrafter"/>
</dbReference>
<evidence type="ECO:0000313" key="3">
    <source>
        <dbReference type="Proteomes" id="UP001152888"/>
    </source>
</evidence>
<gene>
    <name evidence="2" type="ORF">ACAOBT_LOCUS2877</name>
</gene>
<dbReference type="EMBL" id="CAKOFQ010006679">
    <property type="protein sequence ID" value="CAH1958843.1"/>
    <property type="molecule type" value="Genomic_DNA"/>
</dbReference>
<feature type="domain" description="MADF" evidence="1">
    <location>
        <begin position="9"/>
        <end position="87"/>
    </location>
</feature>
<dbReference type="PROSITE" id="PS51029">
    <property type="entry name" value="MADF"/>
    <property type="match status" value="1"/>
</dbReference>
<dbReference type="GO" id="GO:0005634">
    <property type="term" value="C:nucleus"/>
    <property type="evidence" value="ECO:0007669"/>
    <property type="project" value="TreeGrafter"/>
</dbReference>
<evidence type="ECO:0000259" key="1">
    <source>
        <dbReference type="PROSITE" id="PS51029"/>
    </source>
</evidence>
<organism evidence="2 3">
    <name type="scientific">Acanthoscelides obtectus</name>
    <name type="common">Bean weevil</name>
    <name type="synonym">Bruchus obtectus</name>
    <dbReference type="NCBI Taxonomy" id="200917"/>
    <lineage>
        <taxon>Eukaryota</taxon>
        <taxon>Metazoa</taxon>
        <taxon>Ecdysozoa</taxon>
        <taxon>Arthropoda</taxon>
        <taxon>Hexapoda</taxon>
        <taxon>Insecta</taxon>
        <taxon>Pterygota</taxon>
        <taxon>Neoptera</taxon>
        <taxon>Endopterygota</taxon>
        <taxon>Coleoptera</taxon>
        <taxon>Polyphaga</taxon>
        <taxon>Cucujiformia</taxon>
        <taxon>Chrysomeloidea</taxon>
        <taxon>Chrysomelidae</taxon>
        <taxon>Bruchinae</taxon>
        <taxon>Bruchini</taxon>
        <taxon>Acanthoscelides</taxon>
    </lineage>
</organism>
<dbReference type="PANTHER" id="PTHR12243:SF67">
    <property type="entry name" value="COREPRESSOR OF PANGOLIN, ISOFORM A-RELATED"/>
    <property type="match status" value="1"/>
</dbReference>
<dbReference type="SMART" id="SM00595">
    <property type="entry name" value="MADF"/>
    <property type="match status" value="1"/>
</dbReference>
<dbReference type="GO" id="GO:0005667">
    <property type="term" value="C:transcription regulator complex"/>
    <property type="evidence" value="ECO:0007669"/>
    <property type="project" value="TreeGrafter"/>
</dbReference>
<dbReference type="InterPro" id="IPR039353">
    <property type="entry name" value="TF_Adf1"/>
</dbReference>
<keyword evidence="3" id="KW-1185">Reference proteome</keyword>
<evidence type="ECO:0000313" key="2">
    <source>
        <dbReference type="EMBL" id="CAH1958843.1"/>
    </source>
</evidence>
<dbReference type="Pfam" id="PF10545">
    <property type="entry name" value="MADF_DNA_bdg"/>
    <property type="match status" value="1"/>
</dbReference>
<protein>
    <recommendedName>
        <fullName evidence="1">MADF domain-containing protein</fullName>
    </recommendedName>
</protein>
<accession>A0A9P0JTK9</accession>
<name>A0A9P0JTK9_ACAOB</name>
<dbReference type="InterPro" id="IPR006578">
    <property type="entry name" value="MADF-dom"/>
</dbReference>
<dbReference type="OrthoDB" id="96314at2759"/>
<dbReference type="PANTHER" id="PTHR12243">
    <property type="entry name" value="MADF DOMAIN TRANSCRIPTION FACTOR"/>
    <property type="match status" value="1"/>
</dbReference>
<reference evidence="2" key="1">
    <citation type="submission" date="2022-03" db="EMBL/GenBank/DDBJ databases">
        <authorList>
            <person name="Sayadi A."/>
        </authorList>
    </citation>
    <scope>NUCLEOTIDE SEQUENCE</scope>
</reference>
<dbReference type="Proteomes" id="UP001152888">
    <property type="component" value="Unassembled WGS sequence"/>
</dbReference>
<sequence>MMDNFDTEKFIIDIQNRPSIWDSSSADYSNRDLKKKCWEEIVDLYGGEGQTVEQKKDLGLVLQKRWKSIRSCYAREVKRQKNLKSGS</sequence>
<comment type="caution">
    <text evidence="2">The sequence shown here is derived from an EMBL/GenBank/DDBJ whole genome shotgun (WGS) entry which is preliminary data.</text>
</comment>
<proteinExistence type="predicted"/>